<dbReference type="PANTHER" id="PTHR43540">
    <property type="entry name" value="PEROXYUREIDOACRYLATE/UREIDOACRYLATE AMIDOHYDROLASE-RELATED"/>
    <property type="match status" value="1"/>
</dbReference>
<evidence type="ECO:0000313" key="4">
    <source>
        <dbReference type="Proteomes" id="UP000032683"/>
    </source>
</evidence>
<feature type="domain" description="Isochorismatase-like" evidence="2">
    <location>
        <begin position="54"/>
        <end position="253"/>
    </location>
</feature>
<evidence type="ECO:0000259" key="2">
    <source>
        <dbReference type="Pfam" id="PF00857"/>
    </source>
</evidence>
<dbReference type="SUPFAM" id="SSF52499">
    <property type="entry name" value="Isochorismatase-like hydrolases"/>
    <property type="match status" value="1"/>
</dbReference>
<dbReference type="InterPro" id="IPR036380">
    <property type="entry name" value="Isochorismatase-like_sf"/>
</dbReference>
<dbReference type="InterPro" id="IPR000868">
    <property type="entry name" value="Isochorismatase-like_dom"/>
</dbReference>
<dbReference type="PANTHER" id="PTHR43540:SF9">
    <property type="entry name" value="FAMILY HYDROLASE, PUTATIVE (AFU_ORTHOLOGUE AFUA_2G08700)-RELATED"/>
    <property type="match status" value="1"/>
</dbReference>
<dbReference type="Proteomes" id="UP000032683">
    <property type="component" value="Unassembled WGS sequence"/>
</dbReference>
<evidence type="ECO:0000256" key="1">
    <source>
        <dbReference type="ARBA" id="ARBA00022801"/>
    </source>
</evidence>
<dbReference type="EMBL" id="BANJ01000005">
    <property type="protein sequence ID" value="GAN98542.1"/>
    <property type="molecule type" value="Genomic_DNA"/>
</dbReference>
<dbReference type="Pfam" id="PF00857">
    <property type="entry name" value="Isochorismatase"/>
    <property type="match status" value="1"/>
</dbReference>
<organism evidence="3 4">
    <name type="scientific">Komagataeibacter xylinus NBRC 13693</name>
    <dbReference type="NCBI Taxonomy" id="1234668"/>
    <lineage>
        <taxon>Bacteria</taxon>
        <taxon>Pseudomonadati</taxon>
        <taxon>Pseudomonadota</taxon>
        <taxon>Alphaproteobacteria</taxon>
        <taxon>Acetobacterales</taxon>
        <taxon>Acetobacteraceae</taxon>
        <taxon>Komagataeibacter</taxon>
    </lineage>
</organism>
<dbReference type="GO" id="GO:0016787">
    <property type="term" value="F:hydrolase activity"/>
    <property type="evidence" value="ECO:0007669"/>
    <property type="project" value="UniProtKB-KW"/>
</dbReference>
<sequence>MRLKEDPMNPLGCNTRNRWQVSDTTANLVRPSVTPRLVTLSAPPKQVTLDLARTAMIVIDMQNDFCHPEGWLAGIGVDITPARAPIAPLSRLLPALRGAGVPVIWVNWGNRKDLANIPPSLLHVYDPEGHGVGLGGALPVHDAHVLEHGSWSAGIVDELAADASRDLHVDKYRMSGFWDTVLDSVLRNLRVDTLLFAGVNMDQCVMATLQDASCLGYDCILLEDCAATTSPDFCAQATVYNVRQCFGFVTSGDECLRAMHDGAAA</sequence>
<gene>
    <name evidence="3" type="ORF">Gxy13693_005_023</name>
</gene>
<keyword evidence="1 3" id="KW-0378">Hydrolase</keyword>
<dbReference type="CDD" id="cd00431">
    <property type="entry name" value="cysteine_hydrolases"/>
    <property type="match status" value="1"/>
</dbReference>
<dbReference type="AlphaFoldDB" id="A0A0D6Q4P6"/>
<dbReference type="InterPro" id="IPR050272">
    <property type="entry name" value="Isochorismatase-like_hydrls"/>
</dbReference>
<accession>A0A0D6Q4P6</accession>
<name>A0A0D6Q4P6_KOMXY</name>
<dbReference type="Gene3D" id="3.40.50.850">
    <property type="entry name" value="Isochorismatase-like"/>
    <property type="match status" value="1"/>
</dbReference>
<evidence type="ECO:0000313" key="3">
    <source>
        <dbReference type="EMBL" id="GAN98542.1"/>
    </source>
</evidence>
<proteinExistence type="predicted"/>
<comment type="caution">
    <text evidence="3">The sequence shown here is derived from an EMBL/GenBank/DDBJ whole genome shotgun (WGS) entry which is preliminary data.</text>
</comment>
<protein>
    <submittedName>
        <fullName evidence="3">Peroxyureidoacrylate/ureidoacrylate amidohydrolase RutB</fullName>
    </submittedName>
</protein>
<reference evidence="3 4" key="1">
    <citation type="submission" date="2012-11" db="EMBL/GenBank/DDBJ databases">
        <title>Whole genome sequence of Gluconacetobacter xylinus NBRC 13693.</title>
        <authorList>
            <person name="Azuma Y."/>
            <person name="Higashiura N."/>
            <person name="Hirakawa H."/>
            <person name="Matsushita K."/>
        </authorList>
    </citation>
    <scope>NUCLEOTIDE SEQUENCE [LARGE SCALE GENOMIC DNA]</scope>
    <source>
        <strain evidence="3 4">NBRC 13693</strain>
    </source>
</reference>